<feature type="compositionally biased region" description="Basic and acidic residues" evidence="1">
    <location>
        <begin position="260"/>
        <end position="278"/>
    </location>
</feature>
<feature type="region of interest" description="Disordered" evidence="1">
    <location>
        <begin position="320"/>
        <end position="356"/>
    </location>
</feature>
<accession>A0A819X6I5</accession>
<reference evidence="7" key="1">
    <citation type="submission" date="2021-02" db="EMBL/GenBank/DDBJ databases">
        <authorList>
            <person name="Nowell W R."/>
        </authorList>
    </citation>
    <scope>NUCLEOTIDE SEQUENCE</scope>
</reference>
<dbReference type="Proteomes" id="UP000663851">
    <property type="component" value="Unassembled WGS sequence"/>
</dbReference>
<organism evidence="7 10">
    <name type="scientific">Rotaria socialis</name>
    <dbReference type="NCBI Taxonomy" id="392032"/>
    <lineage>
        <taxon>Eukaryota</taxon>
        <taxon>Metazoa</taxon>
        <taxon>Spiralia</taxon>
        <taxon>Gnathifera</taxon>
        <taxon>Rotifera</taxon>
        <taxon>Eurotatoria</taxon>
        <taxon>Bdelloidea</taxon>
        <taxon>Philodinida</taxon>
        <taxon>Philodinidae</taxon>
        <taxon>Rotaria</taxon>
    </lineage>
</organism>
<evidence type="ECO:0000313" key="6">
    <source>
        <dbReference type="EMBL" id="CAF3507757.1"/>
    </source>
</evidence>
<dbReference type="EMBL" id="CAJNXB010000598">
    <property type="protein sequence ID" value="CAF3074523.1"/>
    <property type="molecule type" value="Genomic_DNA"/>
</dbReference>
<evidence type="ECO:0000313" key="10">
    <source>
        <dbReference type="Proteomes" id="UP000663873"/>
    </source>
</evidence>
<evidence type="ECO:0000256" key="2">
    <source>
        <dbReference type="SAM" id="Phobius"/>
    </source>
</evidence>
<evidence type="ECO:0000313" key="5">
    <source>
        <dbReference type="EMBL" id="CAF3408682.1"/>
    </source>
</evidence>
<name>A0A819X6I5_9BILA</name>
<evidence type="ECO:0000256" key="1">
    <source>
        <dbReference type="SAM" id="MobiDB-lite"/>
    </source>
</evidence>
<feature type="region of interest" description="Disordered" evidence="1">
    <location>
        <begin position="246"/>
        <end position="281"/>
    </location>
</feature>
<evidence type="ECO:0008006" key="11">
    <source>
        <dbReference type="Google" id="ProtNLM"/>
    </source>
</evidence>
<feature type="compositionally biased region" description="Basic and acidic residues" evidence="1">
    <location>
        <begin position="339"/>
        <end position="350"/>
    </location>
</feature>
<keyword evidence="3" id="KW-0732">Signal</keyword>
<sequence length="374" mass="43046">MILNIFSINLLFALILSGSWCVTIEQLLVPIGDSFSFDCRTGDSVYFARKLNDWSEIQEDDEKYSYLNLNFMYLNQENILRLKSNAADSQNIGYYGCRRPTERRQEMSRIYQLILADIDSFYWSYICHAQAGACMRFDDPTDETQSTFEVADKTKVDLFCCASVSGYKNININMNQIGDNQNEITIKRTQELDGSWVVCANQHTFLQRTYSRTPDTFTCELLIDDQVYSSFNSVVTMTDALPIDPDIDSPDAFKPPSKGGWKDDDYFNRQRPPNDGRRGKMTTGKQIAIIIGFIIGGLLLIGLLFFLIFDCRRKKQVLNNSKKNKSNQHAVVRTNKRLNKNEEQNPKEEEPLYAEPLYVEPTPSYENAPIFLRL</sequence>
<evidence type="ECO:0000313" key="8">
    <source>
        <dbReference type="EMBL" id="CAF4181020.1"/>
    </source>
</evidence>
<gene>
    <name evidence="6" type="ORF">GRG538_LOCUS18003</name>
    <name evidence="8" type="ORF">HFQ381_LOCUS6223</name>
    <name evidence="5" type="ORF">LUA448_LOCUS18298</name>
    <name evidence="9" type="ORF">QYT958_LOCUS3710</name>
    <name evidence="4" type="ORF">TIS948_LOCUS5286</name>
    <name evidence="7" type="ORF">UJA718_LOCUS2570</name>
</gene>
<dbReference type="Proteomes" id="UP000663872">
    <property type="component" value="Unassembled WGS sequence"/>
</dbReference>
<evidence type="ECO:0000313" key="4">
    <source>
        <dbReference type="EMBL" id="CAF3074523.1"/>
    </source>
</evidence>
<dbReference type="EMBL" id="CAJNYT010002946">
    <property type="protein sequence ID" value="CAF3507757.1"/>
    <property type="molecule type" value="Genomic_DNA"/>
</dbReference>
<feature type="signal peptide" evidence="3">
    <location>
        <begin position="1"/>
        <end position="21"/>
    </location>
</feature>
<dbReference type="Proteomes" id="UP000663833">
    <property type="component" value="Unassembled WGS sequence"/>
</dbReference>
<keyword evidence="2" id="KW-0812">Transmembrane</keyword>
<evidence type="ECO:0000256" key="3">
    <source>
        <dbReference type="SAM" id="SignalP"/>
    </source>
</evidence>
<protein>
    <recommendedName>
        <fullName evidence="11">Ig-like domain-containing protein</fullName>
    </recommendedName>
</protein>
<dbReference type="EMBL" id="CAJOBP010000178">
    <property type="protein sequence ID" value="CAF4135987.1"/>
    <property type="molecule type" value="Genomic_DNA"/>
</dbReference>
<comment type="caution">
    <text evidence="7">The sequence shown here is derived from an EMBL/GenBank/DDBJ whole genome shotgun (WGS) entry which is preliminary data.</text>
</comment>
<dbReference type="EMBL" id="CAJOBO010000276">
    <property type="protein sequence ID" value="CAF4181020.1"/>
    <property type="molecule type" value="Genomic_DNA"/>
</dbReference>
<dbReference type="EMBL" id="CAJOBR010000271">
    <property type="protein sequence ID" value="CAF4489226.1"/>
    <property type="molecule type" value="Genomic_DNA"/>
</dbReference>
<keyword evidence="2" id="KW-1133">Transmembrane helix</keyword>
<dbReference type="AlphaFoldDB" id="A0A819X6I5"/>
<dbReference type="Proteomes" id="UP000663873">
    <property type="component" value="Unassembled WGS sequence"/>
</dbReference>
<dbReference type="OrthoDB" id="10013734at2759"/>
<evidence type="ECO:0000313" key="7">
    <source>
        <dbReference type="EMBL" id="CAF4135987.1"/>
    </source>
</evidence>
<evidence type="ECO:0000313" key="9">
    <source>
        <dbReference type="EMBL" id="CAF4489226.1"/>
    </source>
</evidence>
<dbReference type="EMBL" id="CAJNYD010002272">
    <property type="protein sequence ID" value="CAF3408682.1"/>
    <property type="molecule type" value="Genomic_DNA"/>
</dbReference>
<keyword evidence="2" id="KW-0472">Membrane</keyword>
<feature type="chain" id="PRO_5035620174" description="Ig-like domain-containing protein" evidence="3">
    <location>
        <begin position="22"/>
        <end position="374"/>
    </location>
</feature>
<keyword evidence="10" id="KW-1185">Reference proteome</keyword>
<proteinExistence type="predicted"/>
<feature type="transmembrane region" description="Helical" evidence="2">
    <location>
        <begin position="287"/>
        <end position="309"/>
    </location>
</feature>
<dbReference type="Proteomes" id="UP000663825">
    <property type="component" value="Unassembled WGS sequence"/>
</dbReference>
<dbReference type="Proteomes" id="UP000663848">
    <property type="component" value="Unassembled WGS sequence"/>
</dbReference>